<evidence type="ECO:0000313" key="2">
    <source>
        <dbReference type="Proteomes" id="UP000565262"/>
    </source>
</evidence>
<name>A0A839IWT2_9GAMM</name>
<organism evidence="1 2">
    <name type="scientific">Oceanospirillum sediminis</name>
    <dbReference type="NCBI Taxonomy" id="2760088"/>
    <lineage>
        <taxon>Bacteria</taxon>
        <taxon>Pseudomonadati</taxon>
        <taxon>Pseudomonadota</taxon>
        <taxon>Gammaproteobacteria</taxon>
        <taxon>Oceanospirillales</taxon>
        <taxon>Oceanospirillaceae</taxon>
        <taxon>Oceanospirillum</taxon>
    </lineage>
</organism>
<accession>A0A839IWT2</accession>
<dbReference type="Proteomes" id="UP000565262">
    <property type="component" value="Unassembled WGS sequence"/>
</dbReference>
<dbReference type="RefSeq" id="WP_182810853.1">
    <property type="nucleotide sequence ID" value="NZ_JACJFM010000042.1"/>
</dbReference>
<dbReference type="EMBL" id="JACJFM010000042">
    <property type="protein sequence ID" value="MBB1489084.1"/>
    <property type="molecule type" value="Genomic_DNA"/>
</dbReference>
<evidence type="ECO:0000313" key="1">
    <source>
        <dbReference type="EMBL" id="MBB1489084.1"/>
    </source>
</evidence>
<sequence length="92" mass="10362">MGWLKTLGVIVARLLLRTAMDRQLREAVFEGVMIAEDTGFKGEAKMKKALEHIRTAGGRALIRETESTLRTKVEQAIDELIPVRTDQTLPDR</sequence>
<proteinExistence type="predicted"/>
<dbReference type="AlphaFoldDB" id="A0A839IWT2"/>
<reference evidence="1 2" key="1">
    <citation type="submission" date="2020-08" db="EMBL/GenBank/DDBJ databases">
        <title>Oceanospirillum sp. nov. isolated from marine sediment.</title>
        <authorList>
            <person name="Ji X."/>
        </authorList>
    </citation>
    <scope>NUCLEOTIDE SEQUENCE [LARGE SCALE GENOMIC DNA]</scope>
    <source>
        <strain evidence="1 2">D5</strain>
    </source>
</reference>
<gene>
    <name evidence="1" type="ORF">H4O21_20965</name>
</gene>
<comment type="caution">
    <text evidence="1">The sequence shown here is derived from an EMBL/GenBank/DDBJ whole genome shotgun (WGS) entry which is preliminary data.</text>
</comment>
<keyword evidence="2" id="KW-1185">Reference proteome</keyword>
<protein>
    <submittedName>
        <fullName evidence="1">Uncharacterized protein</fullName>
    </submittedName>
</protein>